<keyword evidence="2" id="KW-1133">Transmembrane helix</keyword>
<protein>
    <recommendedName>
        <fullName evidence="4">EamA domain-containing protein</fullName>
    </recommendedName>
</protein>
<accession>A0A0G4HL80</accession>
<dbReference type="AlphaFoldDB" id="A0A0G4HL80"/>
<reference evidence="3" key="1">
    <citation type="submission" date="2014-11" db="EMBL/GenBank/DDBJ databases">
        <authorList>
            <person name="Otto D Thomas"/>
            <person name="Naeem Raeece"/>
        </authorList>
    </citation>
    <scope>NUCLEOTIDE SEQUENCE</scope>
</reference>
<feature type="transmembrane region" description="Helical" evidence="2">
    <location>
        <begin position="48"/>
        <end position="71"/>
    </location>
</feature>
<feature type="transmembrane region" description="Helical" evidence="2">
    <location>
        <begin position="488"/>
        <end position="507"/>
    </location>
</feature>
<dbReference type="VEuPathDB" id="CryptoDB:Cvel_1124"/>
<feature type="compositionally biased region" description="Low complexity" evidence="1">
    <location>
        <begin position="298"/>
        <end position="309"/>
    </location>
</feature>
<feature type="region of interest" description="Disordered" evidence="1">
    <location>
        <begin position="288"/>
        <end position="361"/>
    </location>
</feature>
<keyword evidence="2" id="KW-0472">Membrane</keyword>
<dbReference type="EMBL" id="CDMZ01003040">
    <property type="protein sequence ID" value="CEM44878.1"/>
    <property type="molecule type" value="Genomic_DNA"/>
</dbReference>
<feature type="transmembrane region" description="Helical" evidence="2">
    <location>
        <begin position="145"/>
        <end position="167"/>
    </location>
</feature>
<name>A0A0G4HL80_9ALVE</name>
<feature type="transmembrane region" description="Helical" evidence="2">
    <location>
        <begin position="6"/>
        <end position="27"/>
    </location>
</feature>
<feature type="compositionally biased region" description="Polar residues" evidence="1">
    <location>
        <begin position="350"/>
        <end position="361"/>
    </location>
</feature>
<evidence type="ECO:0008006" key="4">
    <source>
        <dbReference type="Google" id="ProtNLM"/>
    </source>
</evidence>
<evidence type="ECO:0000313" key="3">
    <source>
        <dbReference type="EMBL" id="CEM44878.1"/>
    </source>
</evidence>
<feature type="transmembrane region" description="Helical" evidence="2">
    <location>
        <begin position="456"/>
        <end position="476"/>
    </location>
</feature>
<evidence type="ECO:0000256" key="1">
    <source>
        <dbReference type="SAM" id="MobiDB-lite"/>
    </source>
</evidence>
<sequence length="511" mass="53732">MDFAGRLLLALALFAIAGFGNSFWNLPGQDTTPRSLRAVDPGAWKFEHFYLVNAVFAIVVNTIFVCAMVGAEKLESARKVTPAGQATLVVFLALFWGIGVRLFSYAIQICGIAVGFAVCLGLVLALGSLYPLLFPSDTFPGPTALGLLSAGIVLALCGLAATSFAVYERDRGRRKSSKQEAGEEGTEETEKKGHSALVKLGVCVVAGIVASLFNIAVLVSQKFGLEDAWIEEGGLITTDAGYLTLLIVFPCGFGVVMAFTAFVIHKDNGWGRFMAPFASSGLTPLTRAAEAAQVRPDPSSSPQQKSTKQAVPSAKEEAGGDGLSLPRDLETGGPVEEEGQEKGKGLTDLPTVTSPTAQTQTVEAVRVSVPVSVPADPEEKVGEGSPKQQKEMEMTAASLHEPPIKKSMGGETEGLSRWGRGLHCLFLCVLSAVGVTGQFFVFVGANSLLGKQGLSLGWALFMSTSIIFAQVWGLILGEWRGASGRSHLFQLAGVGLLIAGIAFLGAASSEE</sequence>
<proteinExistence type="predicted"/>
<feature type="transmembrane region" description="Helical" evidence="2">
    <location>
        <begin position="83"/>
        <end position="103"/>
    </location>
</feature>
<gene>
    <name evidence="3" type="ORF">Cvel_1124</name>
</gene>
<organism evidence="3">
    <name type="scientific">Chromera velia CCMP2878</name>
    <dbReference type="NCBI Taxonomy" id="1169474"/>
    <lineage>
        <taxon>Eukaryota</taxon>
        <taxon>Sar</taxon>
        <taxon>Alveolata</taxon>
        <taxon>Colpodellida</taxon>
        <taxon>Chromeraceae</taxon>
        <taxon>Chromera</taxon>
    </lineage>
</organism>
<feature type="transmembrane region" description="Helical" evidence="2">
    <location>
        <begin position="110"/>
        <end position="133"/>
    </location>
</feature>
<feature type="transmembrane region" description="Helical" evidence="2">
    <location>
        <begin position="240"/>
        <end position="264"/>
    </location>
</feature>
<feature type="transmembrane region" description="Helical" evidence="2">
    <location>
        <begin position="200"/>
        <end position="220"/>
    </location>
</feature>
<feature type="transmembrane region" description="Helical" evidence="2">
    <location>
        <begin position="424"/>
        <end position="444"/>
    </location>
</feature>
<keyword evidence="2" id="KW-0812">Transmembrane</keyword>
<evidence type="ECO:0000256" key="2">
    <source>
        <dbReference type="SAM" id="Phobius"/>
    </source>
</evidence>